<keyword evidence="2" id="KW-1185">Reference proteome</keyword>
<gene>
    <name evidence="3" type="primary">LOC111126737</name>
</gene>
<dbReference type="OrthoDB" id="10447621at2759"/>
<evidence type="ECO:0000313" key="2">
    <source>
        <dbReference type="Proteomes" id="UP000694844"/>
    </source>
</evidence>
<organism evidence="2 3">
    <name type="scientific">Crassostrea virginica</name>
    <name type="common">Eastern oyster</name>
    <dbReference type="NCBI Taxonomy" id="6565"/>
    <lineage>
        <taxon>Eukaryota</taxon>
        <taxon>Metazoa</taxon>
        <taxon>Spiralia</taxon>
        <taxon>Lophotrochozoa</taxon>
        <taxon>Mollusca</taxon>
        <taxon>Bivalvia</taxon>
        <taxon>Autobranchia</taxon>
        <taxon>Pteriomorphia</taxon>
        <taxon>Ostreida</taxon>
        <taxon>Ostreoidea</taxon>
        <taxon>Ostreidae</taxon>
        <taxon>Crassostrea</taxon>
    </lineage>
</organism>
<dbReference type="AlphaFoldDB" id="A0A8B8DJW3"/>
<accession>A0A8B8DJW3</accession>
<feature type="chain" id="PRO_5034328135" evidence="1">
    <location>
        <begin position="22"/>
        <end position="106"/>
    </location>
</feature>
<dbReference type="KEGG" id="cvn:111126737"/>
<evidence type="ECO:0000256" key="1">
    <source>
        <dbReference type="SAM" id="SignalP"/>
    </source>
</evidence>
<dbReference type="GeneID" id="111126737"/>
<protein>
    <submittedName>
        <fullName evidence="3">Uncharacterized protein LOC111126737</fullName>
    </submittedName>
</protein>
<keyword evidence="1" id="KW-0732">Signal</keyword>
<reference evidence="3" key="1">
    <citation type="submission" date="2025-08" db="UniProtKB">
        <authorList>
            <consortium name="RefSeq"/>
        </authorList>
    </citation>
    <scope>IDENTIFICATION</scope>
    <source>
        <tissue evidence="3">Whole sample</tissue>
    </source>
</reference>
<feature type="signal peptide" evidence="1">
    <location>
        <begin position="1"/>
        <end position="21"/>
    </location>
</feature>
<proteinExistence type="predicted"/>
<evidence type="ECO:0000313" key="3">
    <source>
        <dbReference type="RefSeq" id="XP_022327281.1"/>
    </source>
</evidence>
<dbReference type="Proteomes" id="UP000694844">
    <property type="component" value="Chromosome 3"/>
</dbReference>
<name>A0A8B8DJW3_CRAVI</name>
<dbReference type="RefSeq" id="XP_022327281.1">
    <property type="nucleotide sequence ID" value="XM_022471573.1"/>
</dbReference>
<sequence length="106" mass="11756">MDKLPVLFLFLLGTSNGFVKGNRGGTLFAFRDVASSRGQRLWLLPSSPQSGAIVPGDVLLVPLIPIEQRDSPSSSRPRRTVGTPRFRSSLHFLREFLNSNGEQFEL</sequence>